<dbReference type="Proteomes" id="UP001167831">
    <property type="component" value="Unassembled WGS sequence"/>
</dbReference>
<comment type="similarity">
    <text evidence="12 13">Belongs to the TonB-dependent receptor family.</text>
</comment>
<dbReference type="InterPro" id="IPR037066">
    <property type="entry name" value="Plug_dom_sf"/>
</dbReference>
<dbReference type="RefSeq" id="WP_289825580.1">
    <property type="nucleotide sequence ID" value="NZ_JAUEIE010000008.1"/>
</dbReference>
<evidence type="ECO:0000313" key="18">
    <source>
        <dbReference type="Proteomes" id="UP001167831"/>
    </source>
</evidence>
<dbReference type="InterPro" id="IPR000531">
    <property type="entry name" value="Beta-barrel_TonB"/>
</dbReference>
<evidence type="ECO:0000256" key="13">
    <source>
        <dbReference type="RuleBase" id="RU003357"/>
    </source>
</evidence>
<keyword evidence="6" id="KW-0732">Signal</keyword>
<keyword evidence="18" id="KW-1185">Reference proteome</keyword>
<keyword evidence="5 12" id="KW-0812">Transmembrane</keyword>
<keyword evidence="9 13" id="KW-0798">TonB box</keyword>
<evidence type="ECO:0000256" key="7">
    <source>
        <dbReference type="ARBA" id="ARBA00023004"/>
    </source>
</evidence>
<evidence type="ECO:0000256" key="12">
    <source>
        <dbReference type="PROSITE-ProRule" id="PRU01360"/>
    </source>
</evidence>
<comment type="caution">
    <text evidence="17">The sequence shown here is derived from an EMBL/GenBank/DDBJ whole genome shotgun (WGS) entry which is preliminary data.</text>
</comment>
<reference evidence="17" key="2">
    <citation type="submission" date="2023-08" db="EMBL/GenBank/DDBJ databases">
        <title>Identification and characterization of horizontal gene transfer across gut microbiota members of farm animals based on homology search.</title>
        <authorList>
            <person name="Schwarzerova J."/>
            <person name="Nykrynova M."/>
            <person name="Jureckova K."/>
            <person name="Cejkova D."/>
            <person name="Rychlik I."/>
        </authorList>
    </citation>
    <scope>NUCLEOTIDE SEQUENCE</scope>
    <source>
        <strain evidence="17">ET15</strain>
        <strain evidence="16">ET37</strain>
    </source>
</reference>
<keyword evidence="17" id="KW-0675">Receptor</keyword>
<evidence type="ECO:0000313" key="16">
    <source>
        <dbReference type="EMBL" id="MDN0023079.1"/>
    </source>
</evidence>
<dbReference type="Pfam" id="PF00593">
    <property type="entry name" value="TonB_dep_Rec_b-barrel"/>
    <property type="match status" value="1"/>
</dbReference>
<name>A0AAW7JIU2_9BACT</name>
<evidence type="ECO:0000256" key="1">
    <source>
        <dbReference type="ARBA" id="ARBA00004571"/>
    </source>
</evidence>
<evidence type="ECO:0000256" key="10">
    <source>
        <dbReference type="ARBA" id="ARBA00023136"/>
    </source>
</evidence>
<feature type="domain" description="TonB-dependent receptor plug" evidence="15">
    <location>
        <begin position="48"/>
        <end position="155"/>
    </location>
</feature>
<gene>
    <name evidence="16" type="ORF">QVN81_08625</name>
    <name evidence="17" type="ORF">QVN84_06415</name>
</gene>
<comment type="subcellular location">
    <subcellularLocation>
        <location evidence="1 12">Cell outer membrane</location>
        <topology evidence="1 12">Multi-pass membrane protein</topology>
    </subcellularLocation>
</comment>
<keyword evidence="7" id="KW-0408">Iron</keyword>
<keyword evidence="4" id="KW-0410">Iron transport</keyword>
<dbReference type="SUPFAM" id="SSF56935">
    <property type="entry name" value="Porins"/>
    <property type="match status" value="1"/>
</dbReference>
<evidence type="ECO:0000256" key="4">
    <source>
        <dbReference type="ARBA" id="ARBA00022496"/>
    </source>
</evidence>
<sequence length="769" mass="86364">MEKTVLLIAALACAATINASSPTGERLDTLRTYELQNVQVVSTRAGEKTPVAHSDMGKEQIRILNKGKDMPWILNFTPSVTTSSDAGTGIGYTAIHVRGTDPTRINITANGIPVNDAESSQLYWVNMADFASNLESIQIQRGVGTSTNGAGAFGATVNMQTENISGKAYGRLDLSGGSYGTHKETLSFSTGLLGGHWGFQGRLSHIGSDGFIDRASSRLNSYFMQGGYFADNTVVKLITFNGTEKTYMAWDYASKADMEKYGRSYNPSGMYTDKDGNTAFYKNQTDNYHQQNYQLLWNQRWSPEWNTNVALHYTRGDGYYEQMKEDQKLYKYLMTEASDLRANIVRQKKMLNDFYGFIASANYNNHNGLSAVIGGGWNRYDGDHFGKVLWAGSPYIWTEDDRKEYHDGGVILSPDHEYYRNNAVKTDGNIYGKVIYEFVPGLSAYADMQYRHISYTMDGTSQEFDDSHKQRPLVLDRDYSFFNPKFGLVYDITPGHTVYASYAIAHKEPTRNDFEDMMAETDAVDPKAERLNDLEVGYRYTSAIFNAGVNFYYMDYDNQFVLTGAQDSNGEMVARNIKDSYRMGVELTAGLRPFKGFAWDINATLSRNRAKNMSVTVINEDWSQSYANVGTTKLAYSPDVIINNIFAYEYKGLRASLMSKYVSEQNMTNSGFKKYLNRDGKTYTSAVIDAMFVSDLDLSYTFNVKGLKSATVGVTVYNLFNEEYENNGSCSMNFRNEKGKIVAYDGGWAWSTYSAQAPVHFLAHLSVTF</sequence>
<dbReference type="PANTHER" id="PTHR32552">
    <property type="entry name" value="FERRICHROME IRON RECEPTOR-RELATED"/>
    <property type="match status" value="1"/>
</dbReference>
<evidence type="ECO:0000259" key="15">
    <source>
        <dbReference type="Pfam" id="PF07715"/>
    </source>
</evidence>
<dbReference type="PANTHER" id="PTHR32552:SF68">
    <property type="entry name" value="FERRICHROME OUTER MEMBRANE TRANSPORTER_PHAGE RECEPTOR"/>
    <property type="match status" value="1"/>
</dbReference>
<dbReference type="InterPro" id="IPR039426">
    <property type="entry name" value="TonB-dep_rcpt-like"/>
</dbReference>
<dbReference type="InterPro" id="IPR012910">
    <property type="entry name" value="Plug_dom"/>
</dbReference>
<evidence type="ECO:0000259" key="14">
    <source>
        <dbReference type="Pfam" id="PF00593"/>
    </source>
</evidence>
<proteinExistence type="inferred from homology"/>
<dbReference type="EMBL" id="JAUEIF010000004">
    <property type="protein sequence ID" value="MDN0025154.1"/>
    <property type="molecule type" value="Genomic_DNA"/>
</dbReference>
<dbReference type="Proteomes" id="UP001168478">
    <property type="component" value="Unassembled WGS sequence"/>
</dbReference>
<dbReference type="Pfam" id="PF07715">
    <property type="entry name" value="Plug"/>
    <property type="match status" value="1"/>
</dbReference>
<dbReference type="EMBL" id="JAUEIE010000008">
    <property type="protein sequence ID" value="MDN0023079.1"/>
    <property type="molecule type" value="Genomic_DNA"/>
</dbReference>
<keyword evidence="8" id="KW-0406">Ion transport</keyword>
<dbReference type="GO" id="GO:0015344">
    <property type="term" value="F:siderophore uptake transmembrane transporter activity"/>
    <property type="evidence" value="ECO:0007669"/>
    <property type="project" value="TreeGrafter"/>
</dbReference>
<dbReference type="PROSITE" id="PS52016">
    <property type="entry name" value="TONB_DEPENDENT_REC_3"/>
    <property type="match status" value="1"/>
</dbReference>
<evidence type="ECO:0000256" key="8">
    <source>
        <dbReference type="ARBA" id="ARBA00023065"/>
    </source>
</evidence>
<evidence type="ECO:0000313" key="19">
    <source>
        <dbReference type="Proteomes" id="UP001168478"/>
    </source>
</evidence>
<keyword evidence="3 12" id="KW-1134">Transmembrane beta strand</keyword>
<dbReference type="Gene3D" id="2.170.130.10">
    <property type="entry name" value="TonB-dependent receptor, plug domain"/>
    <property type="match status" value="1"/>
</dbReference>
<dbReference type="GO" id="GO:0009279">
    <property type="term" value="C:cell outer membrane"/>
    <property type="evidence" value="ECO:0007669"/>
    <property type="project" value="UniProtKB-SubCell"/>
</dbReference>
<reference evidence="17" key="1">
    <citation type="submission" date="2023-06" db="EMBL/GenBank/DDBJ databases">
        <authorList>
            <person name="Zeman M."/>
            <person name="Kubasova T."/>
            <person name="Jahodarova E."/>
            <person name="Nykrynova M."/>
            <person name="Rychlik I."/>
        </authorList>
    </citation>
    <scope>NUCLEOTIDE SEQUENCE</scope>
    <source>
        <strain evidence="17">ET15</strain>
        <strain evidence="16">ET37</strain>
    </source>
</reference>
<keyword evidence="11 12" id="KW-0998">Cell outer membrane</keyword>
<feature type="domain" description="TonB-dependent receptor-like beta-barrel" evidence="14">
    <location>
        <begin position="252"/>
        <end position="719"/>
    </location>
</feature>
<protein>
    <submittedName>
        <fullName evidence="17">TonB-dependent receptor</fullName>
    </submittedName>
</protein>
<evidence type="ECO:0000256" key="5">
    <source>
        <dbReference type="ARBA" id="ARBA00022692"/>
    </source>
</evidence>
<organism evidence="17 19">
    <name type="scientific">Leyella lascolaii</name>
    <dbReference type="NCBI Taxonomy" id="1776379"/>
    <lineage>
        <taxon>Bacteria</taxon>
        <taxon>Pseudomonadati</taxon>
        <taxon>Bacteroidota</taxon>
        <taxon>Bacteroidia</taxon>
        <taxon>Bacteroidales</taxon>
        <taxon>Prevotellaceae</taxon>
        <taxon>Leyella</taxon>
    </lineage>
</organism>
<dbReference type="InterPro" id="IPR036942">
    <property type="entry name" value="Beta-barrel_TonB_sf"/>
</dbReference>
<keyword evidence="2 12" id="KW-0813">Transport</keyword>
<keyword evidence="10 12" id="KW-0472">Membrane</keyword>
<evidence type="ECO:0000256" key="11">
    <source>
        <dbReference type="ARBA" id="ARBA00023237"/>
    </source>
</evidence>
<evidence type="ECO:0000256" key="3">
    <source>
        <dbReference type="ARBA" id="ARBA00022452"/>
    </source>
</evidence>
<evidence type="ECO:0000256" key="2">
    <source>
        <dbReference type="ARBA" id="ARBA00022448"/>
    </source>
</evidence>
<evidence type="ECO:0000256" key="6">
    <source>
        <dbReference type="ARBA" id="ARBA00022729"/>
    </source>
</evidence>
<dbReference type="Gene3D" id="2.40.170.20">
    <property type="entry name" value="TonB-dependent receptor, beta-barrel domain"/>
    <property type="match status" value="1"/>
</dbReference>
<dbReference type="AlphaFoldDB" id="A0AAW7JIU2"/>
<accession>A0AAW7JIU2</accession>
<evidence type="ECO:0000313" key="17">
    <source>
        <dbReference type="EMBL" id="MDN0025154.1"/>
    </source>
</evidence>
<evidence type="ECO:0000256" key="9">
    <source>
        <dbReference type="ARBA" id="ARBA00023077"/>
    </source>
</evidence>